<dbReference type="EMBL" id="CAFBOF010000001">
    <property type="protein sequence ID" value="CAB4968153.1"/>
    <property type="molecule type" value="Genomic_DNA"/>
</dbReference>
<evidence type="ECO:0000313" key="4">
    <source>
        <dbReference type="EMBL" id="CAB4893522.1"/>
    </source>
</evidence>
<dbReference type="Gene3D" id="3.40.50.720">
    <property type="entry name" value="NAD(P)-binding Rossmann-like Domain"/>
    <property type="match status" value="1"/>
</dbReference>
<evidence type="ECO:0000256" key="2">
    <source>
        <dbReference type="ARBA" id="ARBA00023002"/>
    </source>
</evidence>
<organism evidence="3">
    <name type="scientific">freshwater metagenome</name>
    <dbReference type="NCBI Taxonomy" id="449393"/>
    <lineage>
        <taxon>unclassified sequences</taxon>
        <taxon>metagenomes</taxon>
        <taxon>ecological metagenomes</taxon>
    </lineage>
</organism>
<dbReference type="EMBL" id="CAFBPQ010000001">
    <property type="protein sequence ID" value="CAB5011960.1"/>
    <property type="molecule type" value="Genomic_DNA"/>
</dbReference>
<dbReference type="EMBL" id="CAFBMM010000001">
    <property type="protein sequence ID" value="CAB4893522.1"/>
    <property type="molecule type" value="Genomic_DNA"/>
</dbReference>
<protein>
    <submittedName>
        <fullName evidence="3">Unannotated protein</fullName>
    </submittedName>
</protein>
<evidence type="ECO:0000313" key="6">
    <source>
        <dbReference type="EMBL" id="CAB5011960.1"/>
    </source>
</evidence>
<proteinExistence type="inferred from homology"/>
<sequence length="251" mass="25879">MGDRLIGKRVLVTGAASGIGAACVERFAAEGAAVAGIDLAPRPENSPAEVWREADVAQADSISTAVDEVVDGLAGLDVVVNAAGVLSVGDVETLEEAEWDRVIGVNLKGTWLVSKYGAPHMKAGASIVNLASIEGLIGFSGQTAYNVSKGGVVLLTRNMAADLGPRGIRVNCLCPGLIDTPMTEVLKDPAFSAIRNQFIEWHLLGRSGKPSEVAAAALFLASDDASFVHGEALVVDGGLTAGRRFAALDES</sequence>
<dbReference type="InterPro" id="IPR002347">
    <property type="entry name" value="SDR_fam"/>
</dbReference>
<dbReference type="PANTHER" id="PTHR43477">
    <property type="entry name" value="DIHYDROANTICAPSIN 7-DEHYDROGENASE"/>
    <property type="match status" value="1"/>
</dbReference>
<dbReference type="InterPro" id="IPR036291">
    <property type="entry name" value="NAD(P)-bd_dom_sf"/>
</dbReference>
<dbReference type="FunFam" id="3.40.50.720:FF:000084">
    <property type="entry name" value="Short-chain dehydrogenase reductase"/>
    <property type="match status" value="1"/>
</dbReference>
<dbReference type="Pfam" id="PF13561">
    <property type="entry name" value="adh_short_C2"/>
    <property type="match status" value="1"/>
</dbReference>
<dbReference type="PROSITE" id="PS51257">
    <property type="entry name" value="PROKAR_LIPOPROTEIN"/>
    <property type="match status" value="1"/>
</dbReference>
<dbReference type="PROSITE" id="PS00061">
    <property type="entry name" value="ADH_SHORT"/>
    <property type="match status" value="1"/>
</dbReference>
<dbReference type="InterPro" id="IPR051122">
    <property type="entry name" value="SDR_DHRS6-like"/>
</dbReference>
<comment type="similarity">
    <text evidence="1">Belongs to the short-chain dehydrogenases/reductases (SDR) family.</text>
</comment>
<dbReference type="EMBL" id="CAEZYK010000026">
    <property type="protein sequence ID" value="CAB4720987.1"/>
    <property type="molecule type" value="Genomic_DNA"/>
</dbReference>
<dbReference type="GO" id="GO:0016491">
    <property type="term" value="F:oxidoreductase activity"/>
    <property type="evidence" value="ECO:0007669"/>
    <property type="project" value="UniProtKB-KW"/>
</dbReference>
<evidence type="ECO:0000313" key="3">
    <source>
        <dbReference type="EMBL" id="CAB4720987.1"/>
    </source>
</evidence>
<name>A0A6J6RAT2_9ZZZZ</name>
<keyword evidence="2" id="KW-0560">Oxidoreductase</keyword>
<gene>
    <name evidence="3" type="ORF">UFOPK2683_00618</name>
    <name evidence="4" type="ORF">UFOPK3605_00053</name>
    <name evidence="5" type="ORF">UFOPK3897_00057</name>
    <name evidence="6" type="ORF">UFOPK4121_00102</name>
</gene>
<evidence type="ECO:0000313" key="5">
    <source>
        <dbReference type="EMBL" id="CAB4968153.1"/>
    </source>
</evidence>
<accession>A0A6J6RAT2</accession>
<dbReference type="PRINTS" id="PR00081">
    <property type="entry name" value="GDHRDH"/>
</dbReference>
<reference evidence="3" key="1">
    <citation type="submission" date="2020-05" db="EMBL/GenBank/DDBJ databases">
        <authorList>
            <person name="Chiriac C."/>
            <person name="Salcher M."/>
            <person name="Ghai R."/>
            <person name="Kavagutti S V."/>
        </authorList>
    </citation>
    <scope>NUCLEOTIDE SEQUENCE</scope>
</reference>
<dbReference type="PANTHER" id="PTHR43477:SF1">
    <property type="entry name" value="DIHYDROANTICAPSIN 7-DEHYDROGENASE"/>
    <property type="match status" value="1"/>
</dbReference>
<dbReference type="CDD" id="cd05233">
    <property type="entry name" value="SDR_c"/>
    <property type="match status" value="1"/>
</dbReference>
<dbReference type="PRINTS" id="PR00080">
    <property type="entry name" value="SDRFAMILY"/>
</dbReference>
<dbReference type="SUPFAM" id="SSF51735">
    <property type="entry name" value="NAD(P)-binding Rossmann-fold domains"/>
    <property type="match status" value="1"/>
</dbReference>
<evidence type="ECO:0000256" key="1">
    <source>
        <dbReference type="ARBA" id="ARBA00006484"/>
    </source>
</evidence>
<dbReference type="AlphaFoldDB" id="A0A6J6RAT2"/>
<dbReference type="InterPro" id="IPR020904">
    <property type="entry name" value="Sc_DH/Rdtase_CS"/>
</dbReference>